<dbReference type="Pfam" id="PF08326">
    <property type="entry name" value="ACC_central"/>
    <property type="match status" value="1"/>
</dbReference>
<evidence type="ECO:0000313" key="3">
    <source>
        <dbReference type="Proteomes" id="UP001604336"/>
    </source>
</evidence>
<dbReference type="AlphaFoldDB" id="A0ABD1SSY5"/>
<dbReference type="InterPro" id="IPR049076">
    <property type="entry name" value="ACCA"/>
</dbReference>
<evidence type="ECO:0000259" key="1">
    <source>
        <dbReference type="Pfam" id="PF08326"/>
    </source>
</evidence>
<accession>A0ABD1SSY5</accession>
<dbReference type="EMBL" id="JBFOLK010000006">
    <property type="protein sequence ID" value="KAL2503795.1"/>
    <property type="molecule type" value="Genomic_DNA"/>
</dbReference>
<organism evidence="2 3">
    <name type="scientific">Abeliophyllum distichum</name>
    <dbReference type="NCBI Taxonomy" id="126358"/>
    <lineage>
        <taxon>Eukaryota</taxon>
        <taxon>Viridiplantae</taxon>
        <taxon>Streptophyta</taxon>
        <taxon>Embryophyta</taxon>
        <taxon>Tracheophyta</taxon>
        <taxon>Spermatophyta</taxon>
        <taxon>Magnoliopsida</taxon>
        <taxon>eudicotyledons</taxon>
        <taxon>Gunneridae</taxon>
        <taxon>Pentapetalae</taxon>
        <taxon>asterids</taxon>
        <taxon>lamiids</taxon>
        <taxon>Lamiales</taxon>
        <taxon>Oleaceae</taxon>
        <taxon>Forsythieae</taxon>
        <taxon>Abeliophyllum</taxon>
    </lineage>
</organism>
<evidence type="ECO:0000313" key="2">
    <source>
        <dbReference type="EMBL" id="KAL2503795.1"/>
    </source>
</evidence>
<reference evidence="3" key="1">
    <citation type="submission" date="2024-07" db="EMBL/GenBank/DDBJ databases">
        <title>Two chromosome-level genome assemblies of Korean endemic species Abeliophyllum distichum and Forsythia ovata (Oleaceae).</title>
        <authorList>
            <person name="Jang H."/>
        </authorList>
    </citation>
    <scope>NUCLEOTIDE SEQUENCE [LARGE SCALE GENOMIC DNA]</scope>
</reference>
<proteinExistence type="predicted"/>
<name>A0ABD1SSY5_9LAMI</name>
<dbReference type="PANTHER" id="PTHR45728">
    <property type="entry name" value="ACETYL-COA CARBOXYLASE, ISOFORM A"/>
    <property type="match status" value="1"/>
</dbReference>
<keyword evidence="3" id="KW-1185">Reference proteome</keyword>
<protein>
    <submittedName>
        <fullName evidence="2">Acetyl-CoA carboxylase 1</fullName>
    </submittedName>
</protein>
<feature type="domain" description="Acetyl-CoA carboxylase central" evidence="1">
    <location>
        <begin position="7"/>
        <end position="265"/>
    </location>
</feature>
<comment type="caution">
    <text evidence="2">The sequence shown here is derived from an EMBL/GenBank/DDBJ whole genome shotgun (WGS) entry which is preliminary data.</text>
</comment>
<dbReference type="Proteomes" id="UP001604336">
    <property type="component" value="Unassembled WGS sequence"/>
</dbReference>
<gene>
    <name evidence="2" type="ORF">Adt_19416</name>
</gene>
<dbReference type="PANTHER" id="PTHR45728:SF3">
    <property type="entry name" value="ACETYL-COA CARBOXYLASE"/>
    <property type="match status" value="1"/>
</dbReference>
<sequence>MIHQVDNHGESKWGAMVVIKSLQFLPTVLTTALRETTHNLQTVITNGSVQPASYGNMMHIALAGINNQMSLLQDSGDEDQAQERVNKLAKILKEKDVSSSLRNAGVGVISCIIQRDEGRGPMRHSFHWSAENLYYEEEPLLRHLEPPLSTYLELDKLKGYNDVRYTPSRDRQWHLYTVLDKPLSIQRMFLRTLVRQPLSNEGLTIYQGLDQGATQSLWSLSFTSRSILRSLMSAMDELELNVHNSTIKSDHAQMYLYILREQQIDDLLPYHKRADIPDGHEEAAVEKLLSELSQGN</sequence>
<dbReference type="InterPro" id="IPR013537">
    <property type="entry name" value="AcCoA_COase_cen"/>
</dbReference>